<sequence length="416" mass="49851">MSNQNYIIEIFSYLKEGKVYQMVNKFDDLDSLKLNERENLMKNEQHIKEQVNQKFRIEEIDEPFINFLFLYVKWLIDKDQTNYYDPYKILIRALDQLKNMLSIMKSNQQNLMKFITHFIQVSKIISKKALDFARQNRRDENKFMSELEQHFQTWISTINKQLKDQDSQFKKQIILKIYNIQLGIRFQKYDYPGCSSIVNHTKNYQTLPNPYLNQEPISQRVLFMYYFGRLQIFSQNFKQASTCLQYALDRCPADAFKQRRQILKYLIPVNMYCGKFPTSQLIKKYELFEYSDLAIAILEGNMKKLEEQREKWKKCWIKRSLYLFIGMLETLTIRNLCKRVIQIMEKLNDGKTFNIEINKFKLAFEFSAKRPFEEEEVACLLGNLFYQQQLYGYVHKGAKGTLVVLSPKNACPKFKS</sequence>
<dbReference type="GO" id="GO:0070390">
    <property type="term" value="C:transcription export complex 2"/>
    <property type="evidence" value="ECO:0007669"/>
    <property type="project" value="TreeGrafter"/>
</dbReference>
<dbReference type="PANTHER" id="PTHR12732">
    <property type="entry name" value="UNCHARACTERIZED PROTEASOME COMPONENT REGION PCI-CONTAINING"/>
    <property type="match status" value="1"/>
</dbReference>
<dbReference type="RefSeq" id="XP_001018398.2">
    <property type="nucleotide sequence ID" value="XM_001018398.2"/>
</dbReference>
<gene>
    <name evidence="1" type="ORF">TTHERM_00343520</name>
</gene>
<evidence type="ECO:0008006" key="3">
    <source>
        <dbReference type="Google" id="ProtNLM"/>
    </source>
</evidence>
<dbReference type="GeneID" id="7839058"/>
<evidence type="ECO:0000313" key="1">
    <source>
        <dbReference type="EMBL" id="EAR98153.2"/>
    </source>
</evidence>
<dbReference type="OrthoDB" id="10252687at2759"/>
<reference evidence="2" key="1">
    <citation type="journal article" date="2006" name="PLoS Biol.">
        <title>Macronuclear genome sequence of the ciliate Tetrahymena thermophila, a model eukaryote.</title>
        <authorList>
            <person name="Eisen J.A."/>
            <person name="Coyne R.S."/>
            <person name="Wu M."/>
            <person name="Wu D."/>
            <person name="Thiagarajan M."/>
            <person name="Wortman J.R."/>
            <person name="Badger J.H."/>
            <person name="Ren Q."/>
            <person name="Amedeo P."/>
            <person name="Jones K.M."/>
            <person name="Tallon L.J."/>
            <person name="Delcher A.L."/>
            <person name="Salzberg S.L."/>
            <person name="Silva J.C."/>
            <person name="Haas B.J."/>
            <person name="Majoros W.H."/>
            <person name="Farzad M."/>
            <person name="Carlton J.M."/>
            <person name="Smith R.K. Jr."/>
            <person name="Garg J."/>
            <person name="Pearlman R.E."/>
            <person name="Karrer K.M."/>
            <person name="Sun L."/>
            <person name="Manning G."/>
            <person name="Elde N.C."/>
            <person name="Turkewitz A.P."/>
            <person name="Asai D.J."/>
            <person name="Wilkes D.E."/>
            <person name="Wang Y."/>
            <person name="Cai H."/>
            <person name="Collins K."/>
            <person name="Stewart B.A."/>
            <person name="Lee S.R."/>
            <person name="Wilamowska K."/>
            <person name="Weinberg Z."/>
            <person name="Ruzzo W.L."/>
            <person name="Wloga D."/>
            <person name="Gaertig J."/>
            <person name="Frankel J."/>
            <person name="Tsao C.-C."/>
            <person name="Gorovsky M.A."/>
            <person name="Keeling P.J."/>
            <person name="Waller R.F."/>
            <person name="Patron N.J."/>
            <person name="Cherry J.M."/>
            <person name="Stover N.A."/>
            <person name="Krieger C.J."/>
            <person name="del Toro C."/>
            <person name="Ryder H.F."/>
            <person name="Williamson S.C."/>
            <person name="Barbeau R.A."/>
            <person name="Hamilton E.P."/>
            <person name="Orias E."/>
        </authorList>
    </citation>
    <scope>NUCLEOTIDE SEQUENCE [LARGE SCALE GENOMIC DNA]</scope>
    <source>
        <strain evidence="2">SB210</strain>
    </source>
</reference>
<dbReference type="EMBL" id="GG662654">
    <property type="protein sequence ID" value="EAR98153.2"/>
    <property type="molecule type" value="Genomic_DNA"/>
</dbReference>
<dbReference type="GO" id="GO:0006368">
    <property type="term" value="P:transcription elongation by RNA polymerase II"/>
    <property type="evidence" value="ECO:0007669"/>
    <property type="project" value="TreeGrafter"/>
</dbReference>
<dbReference type="PANTHER" id="PTHR12732:SF0">
    <property type="entry name" value="PCI DOMAIN-CONTAINING PROTEIN 2"/>
    <property type="match status" value="1"/>
</dbReference>
<dbReference type="AlphaFoldDB" id="I7LVF9"/>
<dbReference type="Proteomes" id="UP000009168">
    <property type="component" value="Unassembled WGS sequence"/>
</dbReference>
<dbReference type="GO" id="GO:0016973">
    <property type="term" value="P:poly(A)+ mRNA export from nucleus"/>
    <property type="evidence" value="ECO:0007669"/>
    <property type="project" value="TreeGrafter"/>
</dbReference>
<dbReference type="InterPro" id="IPR045114">
    <property type="entry name" value="Csn12-like"/>
</dbReference>
<dbReference type="KEGG" id="tet:TTHERM_00343520"/>
<evidence type="ECO:0000313" key="2">
    <source>
        <dbReference type="Proteomes" id="UP000009168"/>
    </source>
</evidence>
<organism evidence="1 2">
    <name type="scientific">Tetrahymena thermophila (strain SB210)</name>
    <dbReference type="NCBI Taxonomy" id="312017"/>
    <lineage>
        <taxon>Eukaryota</taxon>
        <taxon>Sar</taxon>
        <taxon>Alveolata</taxon>
        <taxon>Ciliophora</taxon>
        <taxon>Intramacronucleata</taxon>
        <taxon>Oligohymenophorea</taxon>
        <taxon>Hymenostomatida</taxon>
        <taxon>Tetrahymenina</taxon>
        <taxon>Tetrahymenidae</taxon>
        <taxon>Tetrahymena</taxon>
    </lineage>
</organism>
<dbReference type="Gene3D" id="1.10.10.10">
    <property type="entry name" value="Winged helix-like DNA-binding domain superfamily/Winged helix DNA-binding domain"/>
    <property type="match status" value="1"/>
</dbReference>
<name>I7LVF9_TETTS</name>
<dbReference type="GO" id="GO:0000973">
    <property type="term" value="P:post-transcriptional tethering of RNA polymerase II gene DNA at nuclear periphery"/>
    <property type="evidence" value="ECO:0007669"/>
    <property type="project" value="TreeGrafter"/>
</dbReference>
<dbReference type="eggNOG" id="KOG2688">
    <property type="taxonomic scope" value="Eukaryota"/>
</dbReference>
<dbReference type="GO" id="GO:0003723">
    <property type="term" value="F:RNA binding"/>
    <property type="evidence" value="ECO:0007669"/>
    <property type="project" value="InterPro"/>
</dbReference>
<dbReference type="InParanoid" id="I7LVF9"/>
<protein>
    <recommendedName>
        <fullName evidence="3">PCI domain protein</fullName>
    </recommendedName>
</protein>
<keyword evidence="2" id="KW-1185">Reference proteome</keyword>
<dbReference type="STRING" id="312017.I7LVF9"/>
<dbReference type="GO" id="GO:0003690">
    <property type="term" value="F:double-stranded DNA binding"/>
    <property type="evidence" value="ECO:0007669"/>
    <property type="project" value="InterPro"/>
</dbReference>
<proteinExistence type="predicted"/>
<dbReference type="SMART" id="SM00753">
    <property type="entry name" value="PAM"/>
    <property type="match status" value="1"/>
</dbReference>
<dbReference type="InterPro" id="IPR036388">
    <property type="entry name" value="WH-like_DNA-bd_sf"/>
</dbReference>
<accession>I7LVF9</accession>